<evidence type="ECO:0000313" key="1">
    <source>
        <dbReference type="EMBL" id="KRY29663.1"/>
    </source>
</evidence>
<dbReference type="OrthoDB" id="5912874at2759"/>
<gene>
    <name evidence="1" type="ORF">T01_8487</name>
</gene>
<evidence type="ECO:0000313" key="2">
    <source>
        <dbReference type="Proteomes" id="UP000054776"/>
    </source>
</evidence>
<keyword evidence="2" id="KW-1185">Reference proteome</keyword>
<proteinExistence type="predicted"/>
<accession>A0A0V1AY32</accession>
<sequence length="84" mass="10455">MQILTLWNRDKFDEDNRSEAKLEKQYHLRRDSRIFIWSTQSNRSFIINLSRNSKNAVVLTIRAALNYQQKRDWWKRILIVQYYY</sequence>
<name>A0A0V1AY32_TRISP</name>
<dbReference type="EMBL" id="JYDH01000164">
    <property type="protein sequence ID" value="KRY29663.1"/>
    <property type="molecule type" value="Genomic_DNA"/>
</dbReference>
<organism evidence="1 2">
    <name type="scientific">Trichinella spiralis</name>
    <name type="common">Trichina worm</name>
    <dbReference type="NCBI Taxonomy" id="6334"/>
    <lineage>
        <taxon>Eukaryota</taxon>
        <taxon>Metazoa</taxon>
        <taxon>Ecdysozoa</taxon>
        <taxon>Nematoda</taxon>
        <taxon>Enoplea</taxon>
        <taxon>Dorylaimia</taxon>
        <taxon>Trichinellida</taxon>
        <taxon>Trichinellidae</taxon>
        <taxon>Trichinella</taxon>
    </lineage>
</organism>
<protein>
    <submittedName>
        <fullName evidence="1">Uncharacterized protein</fullName>
    </submittedName>
</protein>
<dbReference type="Proteomes" id="UP000054776">
    <property type="component" value="Unassembled WGS sequence"/>
</dbReference>
<reference evidence="1 2" key="1">
    <citation type="submission" date="2015-01" db="EMBL/GenBank/DDBJ databases">
        <title>Evolution of Trichinella species and genotypes.</title>
        <authorList>
            <person name="Korhonen P.K."/>
            <person name="Edoardo P."/>
            <person name="Giuseppe L.R."/>
            <person name="Gasser R.B."/>
        </authorList>
    </citation>
    <scope>NUCLEOTIDE SEQUENCE [LARGE SCALE GENOMIC DNA]</scope>
    <source>
        <strain evidence="1">ISS3</strain>
    </source>
</reference>
<dbReference type="AlphaFoldDB" id="A0A0V1AY32"/>
<comment type="caution">
    <text evidence="1">The sequence shown here is derived from an EMBL/GenBank/DDBJ whole genome shotgun (WGS) entry which is preliminary data.</text>
</comment>